<gene>
    <name evidence="1" type="ORF">PIB30_043727</name>
</gene>
<protein>
    <submittedName>
        <fullName evidence="1">Uncharacterized protein</fullName>
    </submittedName>
</protein>
<comment type="caution">
    <text evidence="1">The sequence shown here is derived from an EMBL/GenBank/DDBJ whole genome shotgun (WGS) entry which is preliminary data.</text>
</comment>
<accession>A0ABU6VHW1</accession>
<dbReference type="EMBL" id="JASCZI010151291">
    <property type="protein sequence ID" value="MED6171758.1"/>
    <property type="molecule type" value="Genomic_DNA"/>
</dbReference>
<evidence type="ECO:0000313" key="1">
    <source>
        <dbReference type="EMBL" id="MED6171758.1"/>
    </source>
</evidence>
<proteinExistence type="predicted"/>
<evidence type="ECO:0000313" key="2">
    <source>
        <dbReference type="Proteomes" id="UP001341840"/>
    </source>
</evidence>
<keyword evidence="2" id="KW-1185">Reference proteome</keyword>
<dbReference type="Proteomes" id="UP001341840">
    <property type="component" value="Unassembled WGS sequence"/>
</dbReference>
<sequence>MVKGLNLGMVGFHYSLVDKCARFHHNWTVEDSWEGFDGCVVVGIFDFVDSRAGCKCVAVGSGSVAIERGSNEWVDCPATLECNTACCRVASWCPQRNYELMPLCYPLAAGGIHPCGVSCKSRFHNA</sequence>
<organism evidence="1 2">
    <name type="scientific">Stylosanthes scabra</name>
    <dbReference type="NCBI Taxonomy" id="79078"/>
    <lineage>
        <taxon>Eukaryota</taxon>
        <taxon>Viridiplantae</taxon>
        <taxon>Streptophyta</taxon>
        <taxon>Embryophyta</taxon>
        <taxon>Tracheophyta</taxon>
        <taxon>Spermatophyta</taxon>
        <taxon>Magnoliopsida</taxon>
        <taxon>eudicotyledons</taxon>
        <taxon>Gunneridae</taxon>
        <taxon>Pentapetalae</taxon>
        <taxon>rosids</taxon>
        <taxon>fabids</taxon>
        <taxon>Fabales</taxon>
        <taxon>Fabaceae</taxon>
        <taxon>Papilionoideae</taxon>
        <taxon>50 kb inversion clade</taxon>
        <taxon>dalbergioids sensu lato</taxon>
        <taxon>Dalbergieae</taxon>
        <taxon>Pterocarpus clade</taxon>
        <taxon>Stylosanthes</taxon>
    </lineage>
</organism>
<name>A0ABU6VHW1_9FABA</name>
<reference evidence="1 2" key="1">
    <citation type="journal article" date="2023" name="Plants (Basel)">
        <title>Bridging the Gap: Combining Genomics and Transcriptomics Approaches to Understand Stylosanthes scabra, an Orphan Legume from the Brazilian Caatinga.</title>
        <authorList>
            <person name="Ferreira-Neto J.R.C."/>
            <person name="da Silva M.D."/>
            <person name="Binneck E."/>
            <person name="de Melo N.F."/>
            <person name="da Silva R.H."/>
            <person name="de Melo A.L.T.M."/>
            <person name="Pandolfi V."/>
            <person name="Bustamante F.O."/>
            <person name="Brasileiro-Vidal A.C."/>
            <person name="Benko-Iseppon A.M."/>
        </authorList>
    </citation>
    <scope>NUCLEOTIDE SEQUENCE [LARGE SCALE GENOMIC DNA]</scope>
    <source>
        <tissue evidence="1">Leaves</tissue>
    </source>
</reference>